<evidence type="ECO:0000256" key="10">
    <source>
        <dbReference type="SAM" id="Phobius"/>
    </source>
</evidence>
<evidence type="ECO:0000256" key="1">
    <source>
        <dbReference type="ARBA" id="ARBA00004167"/>
    </source>
</evidence>
<evidence type="ECO:0000313" key="12">
    <source>
        <dbReference type="Proteomes" id="UP000017842"/>
    </source>
</evidence>
<evidence type="ECO:0000256" key="2">
    <source>
        <dbReference type="ARBA" id="ARBA00022448"/>
    </source>
</evidence>
<dbReference type="NCBIfam" id="TIGR01410">
    <property type="entry name" value="tatB"/>
    <property type="match status" value="1"/>
</dbReference>
<reference evidence="11 12" key="1">
    <citation type="journal article" date="2013" name="Genome Announc.">
        <title>Draft Genome Sequence of the Methanotrophic Gammaproteobacterium Methyloglobulus morosus DSM 22980 Strain KoM1.</title>
        <authorList>
            <person name="Poehlein A."/>
            <person name="Deutzmann J.S."/>
            <person name="Daniel R."/>
            <person name="Simeonova D.D."/>
        </authorList>
    </citation>
    <scope>NUCLEOTIDE SEQUENCE [LARGE SCALE GENOMIC DNA]</scope>
    <source>
        <strain evidence="11 12">KoM1</strain>
    </source>
</reference>
<evidence type="ECO:0000256" key="4">
    <source>
        <dbReference type="ARBA" id="ARBA00022692"/>
    </source>
</evidence>
<dbReference type="GO" id="GO:0043953">
    <property type="term" value="P:protein transport by the Tat complex"/>
    <property type="evidence" value="ECO:0007669"/>
    <property type="project" value="UniProtKB-UniRule"/>
</dbReference>
<comment type="subunit">
    <text evidence="9">The Tat system comprises two distinct complexes: a TatABC complex, containing multiple copies of TatA, TatB and TatC subunits, and a separate TatA complex, containing only TatA subunits. Substrates initially bind to the TatABC complex, which probably triggers association of the separate TatA complex to form the active translocon.</text>
</comment>
<keyword evidence="7 9" id="KW-0811">Translocation</keyword>
<evidence type="ECO:0000256" key="8">
    <source>
        <dbReference type="ARBA" id="ARBA00023136"/>
    </source>
</evidence>
<dbReference type="RefSeq" id="WP_023495353.1">
    <property type="nucleotide sequence ID" value="NZ_AYLO01000090.1"/>
</dbReference>
<name>V5BZH6_9GAMM</name>
<dbReference type="HAMAP" id="MF_00237">
    <property type="entry name" value="TatB"/>
    <property type="match status" value="1"/>
</dbReference>
<comment type="similarity">
    <text evidence="9">Belongs to the TatB family.</text>
</comment>
<evidence type="ECO:0000256" key="9">
    <source>
        <dbReference type="HAMAP-Rule" id="MF_00237"/>
    </source>
</evidence>
<dbReference type="PRINTS" id="PR01506">
    <property type="entry name" value="TATBPROTEIN"/>
</dbReference>
<keyword evidence="6 9" id="KW-1133">Transmembrane helix</keyword>
<evidence type="ECO:0000256" key="3">
    <source>
        <dbReference type="ARBA" id="ARBA00022475"/>
    </source>
</evidence>
<keyword evidence="5 9" id="KW-0653">Protein transport</keyword>
<evidence type="ECO:0000313" key="11">
    <source>
        <dbReference type="EMBL" id="ESS71632.1"/>
    </source>
</evidence>
<comment type="function">
    <text evidence="9">Part of the twin-arginine translocation (Tat) system that transports large folded proteins containing a characteristic twin-arginine motif in their signal peptide across membranes. Together with TatC, TatB is part of a receptor directly interacting with Tat signal peptides. TatB may form an oligomeric binding site that transiently accommodates folded Tat precursor proteins before their translocation.</text>
</comment>
<sequence>MFEVGFSEICMVALVALLVIGPEKLPKVARMAGFWVAKSKRMVASVKQEIHEEFQAEELRQSLKNQTGISEFQKILEDTSNDVHAIKSAISKKSEAVVSLTQTNTEQDERK</sequence>
<evidence type="ECO:0000256" key="7">
    <source>
        <dbReference type="ARBA" id="ARBA00023010"/>
    </source>
</evidence>
<dbReference type="AlphaFoldDB" id="V5BZH6"/>
<comment type="caution">
    <text evidence="11">The sequence shown here is derived from an EMBL/GenBank/DDBJ whole genome shotgun (WGS) entry which is preliminary data.</text>
</comment>
<dbReference type="Proteomes" id="UP000017842">
    <property type="component" value="Unassembled WGS sequence"/>
</dbReference>
<dbReference type="STRING" id="1116472.MGMO_94c00470"/>
<keyword evidence="8 9" id="KW-0472">Membrane</keyword>
<keyword evidence="12" id="KW-1185">Reference proteome</keyword>
<keyword evidence="3 9" id="KW-1003">Cell membrane</keyword>
<keyword evidence="2 9" id="KW-0813">Transport</keyword>
<proteinExistence type="inferred from homology"/>
<organism evidence="11 12">
    <name type="scientific">Methyloglobulus morosus KoM1</name>
    <dbReference type="NCBI Taxonomy" id="1116472"/>
    <lineage>
        <taxon>Bacteria</taxon>
        <taxon>Pseudomonadati</taxon>
        <taxon>Pseudomonadota</taxon>
        <taxon>Gammaproteobacteria</taxon>
        <taxon>Methylococcales</taxon>
        <taxon>Methylococcaceae</taxon>
        <taxon>Methyloglobulus</taxon>
    </lineage>
</organism>
<dbReference type="EMBL" id="AYLO01000090">
    <property type="protein sequence ID" value="ESS71632.1"/>
    <property type="molecule type" value="Genomic_DNA"/>
</dbReference>
<feature type="transmembrane region" description="Helical" evidence="10">
    <location>
        <begin position="6"/>
        <end position="22"/>
    </location>
</feature>
<dbReference type="PANTHER" id="PTHR33162">
    <property type="entry name" value="SEC-INDEPENDENT PROTEIN TRANSLOCASE PROTEIN TATA, CHLOROPLASTIC"/>
    <property type="match status" value="1"/>
</dbReference>
<dbReference type="Gene3D" id="1.20.5.3310">
    <property type="match status" value="1"/>
</dbReference>
<comment type="subcellular location">
    <subcellularLocation>
        <location evidence="9">Cell membrane</location>
        <topology evidence="9">Single-pass membrane protein</topology>
    </subcellularLocation>
    <subcellularLocation>
        <location evidence="1">Membrane</location>
        <topology evidence="1">Single-pass membrane protein</topology>
    </subcellularLocation>
</comment>
<dbReference type="PANTHER" id="PTHR33162:SF1">
    <property type="entry name" value="SEC-INDEPENDENT PROTEIN TRANSLOCASE PROTEIN TATA, CHLOROPLASTIC"/>
    <property type="match status" value="1"/>
</dbReference>
<dbReference type="InterPro" id="IPR003369">
    <property type="entry name" value="TatA/B/E"/>
</dbReference>
<protein>
    <recommendedName>
        <fullName evidence="9">Sec-independent protein translocase protein TatB</fullName>
    </recommendedName>
</protein>
<keyword evidence="4 9" id="KW-0812">Transmembrane</keyword>
<dbReference type="Pfam" id="PF02416">
    <property type="entry name" value="TatA_B_E"/>
    <property type="match status" value="1"/>
</dbReference>
<evidence type="ECO:0000256" key="6">
    <source>
        <dbReference type="ARBA" id="ARBA00022989"/>
    </source>
</evidence>
<dbReference type="OrthoDB" id="9816005at2"/>
<accession>V5BZH6</accession>
<dbReference type="InterPro" id="IPR018448">
    <property type="entry name" value="TatB"/>
</dbReference>
<dbReference type="GO" id="GO:0033281">
    <property type="term" value="C:TAT protein transport complex"/>
    <property type="evidence" value="ECO:0007669"/>
    <property type="project" value="UniProtKB-UniRule"/>
</dbReference>
<dbReference type="eggNOG" id="COG1826">
    <property type="taxonomic scope" value="Bacteria"/>
</dbReference>
<dbReference type="PATRIC" id="fig|1116472.3.peg.2644"/>
<gene>
    <name evidence="9 11" type="primary">tatB</name>
    <name evidence="11" type="ORF">MGMO_94c00470</name>
</gene>
<evidence type="ECO:0000256" key="5">
    <source>
        <dbReference type="ARBA" id="ARBA00022927"/>
    </source>
</evidence>
<dbReference type="GO" id="GO:0008320">
    <property type="term" value="F:protein transmembrane transporter activity"/>
    <property type="evidence" value="ECO:0007669"/>
    <property type="project" value="UniProtKB-UniRule"/>
</dbReference>